<dbReference type="Gene3D" id="3.30.420.40">
    <property type="match status" value="2"/>
</dbReference>
<dbReference type="OrthoDB" id="9795247at2"/>
<organism evidence="2 3">
    <name type="scientific">Staphylococcus gallinarum</name>
    <dbReference type="NCBI Taxonomy" id="1293"/>
    <lineage>
        <taxon>Bacteria</taxon>
        <taxon>Bacillati</taxon>
        <taxon>Bacillota</taxon>
        <taxon>Bacilli</taxon>
        <taxon>Bacillales</taxon>
        <taxon>Staphylococcaceae</taxon>
        <taxon>Staphylococcus</taxon>
    </lineage>
</organism>
<evidence type="ECO:0000256" key="1">
    <source>
        <dbReference type="ARBA" id="ARBA00006479"/>
    </source>
</evidence>
<evidence type="ECO:0000313" key="3">
    <source>
        <dbReference type="Proteomes" id="UP000265541"/>
    </source>
</evidence>
<reference evidence="2 3" key="1">
    <citation type="journal article" date="2016" name="Front. Microbiol.">
        <title>Comprehensive Phylogenetic Analysis of Bovine Non-aureus Staphylococci Species Based on Whole-Genome Sequencing.</title>
        <authorList>
            <person name="Naushad S."/>
            <person name="Barkema H.W."/>
            <person name="Luby C."/>
            <person name="Condas L.A."/>
            <person name="Nobrega D.B."/>
            <person name="Carson D.A."/>
            <person name="De Buck J."/>
        </authorList>
    </citation>
    <scope>NUCLEOTIDE SEQUENCE [LARGE SCALE GENOMIC DNA]</scope>
    <source>
        <strain evidence="2 3">SNUC 4781</strain>
    </source>
</reference>
<evidence type="ECO:0000313" key="2">
    <source>
        <dbReference type="EMBL" id="RIP37230.1"/>
    </source>
</evidence>
<comment type="caution">
    <text evidence="2">The sequence shown here is derived from an EMBL/GenBank/DDBJ whole genome shotgun (WGS) entry which is preliminary data.</text>
</comment>
<dbReference type="InterPro" id="IPR043129">
    <property type="entry name" value="ATPase_NBD"/>
</dbReference>
<dbReference type="AlphaFoldDB" id="A0A3A0VS70"/>
<dbReference type="Pfam" id="PF00480">
    <property type="entry name" value="ROK"/>
    <property type="match status" value="1"/>
</dbReference>
<protein>
    <submittedName>
        <fullName evidence="2">ROK family protein</fullName>
    </submittedName>
</protein>
<dbReference type="InterPro" id="IPR000600">
    <property type="entry name" value="ROK"/>
</dbReference>
<dbReference type="PANTHER" id="PTHR18964:SF165">
    <property type="entry name" value="BETA-GLUCOSIDE KINASE"/>
    <property type="match status" value="1"/>
</dbReference>
<accession>A0A3A0VS70</accession>
<name>A0A3A0VS70_STAGA</name>
<dbReference type="Proteomes" id="UP000265541">
    <property type="component" value="Unassembled WGS sequence"/>
</dbReference>
<dbReference type="EMBL" id="QYJN01000001">
    <property type="protein sequence ID" value="RIP37230.1"/>
    <property type="molecule type" value="Genomic_DNA"/>
</dbReference>
<comment type="similarity">
    <text evidence="1">Belongs to the ROK (NagC/XylR) family.</text>
</comment>
<proteinExistence type="inferred from homology"/>
<dbReference type="RefSeq" id="WP_119484043.1">
    <property type="nucleotide sequence ID" value="NZ_QYJN01000001.1"/>
</dbReference>
<dbReference type="PANTHER" id="PTHR18964">
    <property type="entry name" value="ROK (REPRESSOR, ORF, KINASE) FAMILY"/>
    <property type="match status" value="1"/>
</dbReference>
<dbReference type="SUPFAM" id="SSF53067">
    <property type="entry name" value="Actin-like ATPase domain"/>
    <property type="match status" value="1"/>
</dbReference>
<gene>
    <name evidence="2" type="ORF">BUZ14_01385</name>
</gene>
<sequence>MIPYKIAIDIGGTSIKAAVVHEGQFLDYLTIPTPDNHNELISDCVFHIVEQFQSQFSINTLNVGISTAGVVNEKAGEIIYAGPTIPNYSGTNFKNILSSLGATVHVYNDVNAALLGELSLYDYEKDNIFCLTLGTGIGGAFYSKKQDLYSGDRYRANELGYLLYRPHEGTNFEQRASTSALKSQLTVHPKFKDVDVPSIFKYADCGDEQAQKLLNSWGQDVAEGIAQIQILYDPGIILIGGGISAQKDKLLEFILPHINSYLPQNYGHAEIQTMNTQNNAALFGAISKFQKI</sequence>